<feature type="compositionally biased region" description="Basic and acidic residues" evidence="1">
    <location>
        <begin position="20"/>
        <end position="31"/>
    </location>
</feature>
<feature type="region of interest" description="Disordered" evidence="1">
    <location>
        <begin position="81"/>
        <end position="124"/>
    </location>
</feature>
<accession>A0A9W8YXR2</accession>
<dbReference type="CDD" id="cd14688">
    <property type="entry name" value="bZIP_YAP"/>
    <property type="match status" value="1"/>
</dbReference>
<sequence length="443" mass="49482">MDTVTTTSLPTVSLPIAEGSERIVRGKDSNKKDKRKVVRRDPEKRRQQNLQAQKKYREKLRKRLEDLETLAASVAVTKKTATNGGAEATSPVTPIDDKTSSPEQTSQTWSSPNSSGEDASQNGAQAPFTSALDVFVPAVVDDVSMDMSIWDPATCIDPSYFTMTNYGKPDTEREFWPTTYVDCGCFVRHVEVRTKGPGCHGKGRKLIRVGETQVFSDPYLNHIRMDAMCTISAMWENCLQLGISEWMLCDEDSQSPFYRPGPSTSLITNNKIEAVDGVVRTVQSIWKTLKPDIRPTREQITIPHHPCLDVFPFPTFRKNVLKATVVFDDDEFFCDALEGLTCWGGSGIGRGDRKGATGKTSTGTPWDHRSWEAKPWFIRKYWIVLGGEDGELVRQSEWWRGTRGEEVDIWSGEAPGPPSDLSKDLLDAGCMSFGFLTDLSFQT</sequence>
<feature type="compositionally biased region" description="Polar residues" evidence="1">
    <location>
        <begin position="101"/>
        <end position="124"/>
    </location>
</feature>
<dbReference type="Pfam" id="PF11905">
    <property type="entry name" value="DUF3425"/>
    <property type="match status" value="1"/>
</dbReference>
<evidence type="ECO:0000313" key="3">
    <source>
        <dbReference type="Proteomes" id="UP001140453"/>
    </source>
</evidence>
<dbReference type="OrthoDB" id="5973539at2759"/>
<dbReference type="InterPro" id="IPR021833">
    <property type="entry name" value="DUF3425"/>
</dbReference>
<dbReference type="Proteomes" id="UP001140453">
    <property type="component" value="Unassembled WGS sequence"/>
</dbReference>
<evidence type="ECO:0000313" key="2">
    <source>
        <dbReference type="EMBL" id="KAJ4394804.1"/>
    </source>
</evidence>
<dbReference type="EMBL" id="JAPEVB010000002">
    <property type="protein sequence ID" value="KAJ4394804.1"/>
    <property type="molecule type" value="Genomic_DNA"/>
</dbReference>
<reference evidence="2" key="1">
    <citation type="submission" date="2022-10" db="EMBL/GenBank/DDBJ databases">
        <title>Tapping the CABI collections for fungal endophytes: first genome assemblies for Collariella, Neodidymelliopsis, Ascochyta clinopodiicola, Didymella pomorum, Didymosphaeria variabile, Neocosmospora piperis and Neocucurbitaria cava.</title>
        <authorList>
            <person name="Hill R."/>
        </authorList>
    </citation>
    <scope>NUCLEOTIDE SEQUENCE</scope>
    <source>
        <strain evidence="2">IMI 355082</strain>
    </source>
</reference>
<name>A0A9W8YXR2_9PEZI</name>
<keyword evidence="3" id="KW-1185">Reference proteome</keyword>
<protein>
    <recommendedName>
        <fullName evidence="4">BZIP domain-containing protein</fullName>
    </recommendedName>
</protein>
<gene>
    <name evidence="2" type="ORF">N0V93_004024</name>
</gene>
<dbReference type="AlphaFoldDB" id="A0A9W8YXR2"/>
<feature type="region of interest" description="Disordered" evidence="1">
    <location>
        <begin position="20"/>
        <end position="59"/>
    </location>
</feature>
<comment type="caution">
    <text evidence="2">The sequence shown here is derived from an EMBL/GenBank/DDBJ whole genome shotgun (WGS) entry which is preliminary data.</text>
</comment>
<evidence type="ECO:0008006" key="4">
    <source>
        <dbReference type="Google" id="ProtNLM"/>
    </source>
</evidence>
<dbReference type="PANTHER" id="PTHR38116">
    <property type="entry name" value="CHROMOSOME 7, WHOLE GENOME SHOTGUN SEQUENCE"/>
    <property type="match status" value="1"/>
</dbReference>
<evidence type="ECO:0000256" key="1">
    <source>
        <dbReference type="SAM" id="MobiDB-lite"/>
    </source>
</evidence>
<dbReference type="PANTHER" id="PTHR38116:SF5">
    <property type="entry name" value="BZIP DOMAIN-CONTAINING PROTEIN"/>
    <property type="match status" value="1"/>
</dbReference>
<organism evidence="2 3">
    <name type="scientific">Gnomoniopsis smithogilvyi</name>
    <dbReference type="NCBI Taxonomy" id="1191159"/>
    <lineage>
        <taxon>Eukaryota</taxon>
        <taxon>Fungi</taxon>
        <taxon>Dikarya</taxon>
        <taxon>Ascomycota</taxon>
        <taxon>Pezizomycotina</taxon>
        <taxon>Sordariomycetes</taxon>
        <taxon>Sordariomycetidae</taxon>
        <taxon>Diaporthales</taxon>
        <taxon>Gnomoniaceae</taxon>
        <taxon>Gnomoniopsis</taxon>
    </lineage>
</organism>
<proteinExistence type="predicted"/>